<name>A0A8T0Q2J9_PANVG</name>
<dbReference type="Proteomes" id="UP000823388">
    <property type="component" value="Chromosome 7N"/>
</dbReference>
<evidence type="ECO:0000313" key="8">
    <source>
        <dbReference type="Proteomes" id="UP000823388"/>
    </source>
</evidence>
<dbReference type="InterPro" id="IPR053031">
    <property type="entry name" value="Cuticle_assoc_protein"/>
</dbReference>
<dbReference type="GO" id="GO:0005634">
    <property type="term" value="C:nucleus"/>
    <property type="evidence" value="ECO:0007669"/>
    <property type="project" value="TreeGrafter"/>
</dbReference>
<dbReference type="InterPro" id="IPR003656">
    <property type="entry name" value="Znf_BED"/>
</dbReference>
<dbReference type="GO" id="GO:0008270">
    <property type="term" value="F:zinc ion binding"/>
    <property type="evidence" value="ECO:0007669"/>
    <property type="project" value="UniProtKB-KW"/>
</dbReference>
<keyword evidence="1" id="KW-0479">Metal-binding</keyword>
<accession>A0A8T0Q2J9</accession>
<feature type="region of interest" description="Disordered" evidence="5">
    <location>
        <begin position="1"/>
        <end position="76"/>
    </location>
</feature>
<dbReference type="SMART" id="SM00614">
    <property type="entry name" value="ZnF_BED"/>
    <property type="match status" value="1"/>
</dbReference>
<dbReference type="PANTHER" id="PTHR34396">
    <property type="entry name" value="OS03G0264950 PROTEIN-RELATED"/>
    <property type="match status" value="1"/>
</dbReference>
<feature type="domain" description="BED-type" evidence="6">
    <location>
        <begin position="75"/>
        <end position="140"/>
    </location>
</feature>
<proteinExistence type="predicted"/>
<protein>
    <recommendedName>
        <fullName evidence="6">BED-type domain-containing protein</fullName>
    </recommendedName>
</protein>
<evidence type="ECO:0000256" key="4">
    <source>
        <dbReference type="PROSITE-ProRule" id="PRU00027"/>
    </source>
</evidence>
<keyword evidence="3" id="KW-0862">Zinc</keyword>
<dbReference type="PANTHER" id="PTHR34396:SF30">
    <property type="entry name" value="OS10G0378900 PROTEIN"/>
    <property type="match status" value="1"/>
</dbReference>
<dbReference type="InterPro" id="IPR036236">
    <property type="entry name" value="Znf_C2H2_sf"/>
</dbReference>
<evidence type="ECO:0000256" key="3">
    <source>
        <dbReference type="ARBA" id="ARBA00022833"/>
    </source>
</evidence>
<dbReference type="Pfam" id="PF02892">
    <property type="entry name" value="zf-BED"/>
    <property type="match status" value="1"/>
</dbReference>
<dbReference type="PROSITE" id="PS50808">
    <property type="entry name" value="ZF_BED"/>
    <property type="match status" value="1"/>
</dbReference>
<evidence type="ECO:0000256" key="2">
    <source>
        <dbReference type="ARBA" id="ARBA00022771"/>
    </source>
</evidence>
<evidence type="ECO:0000256" key="1">
    <source>
        <dbReference type="ARBA" id="ARBA00022723"/>
    </source>
</evidence>
<evidence type="ECO:0000256" key="5">
    <source>
        <dbReference type="SAM" id="MobiDB-lite"/>
    </source>
</evidence>
<organism evidence="7 8">
    <name type="scientific">Panicum virgatum</name>
    <name type="common">Blackwell switchgrass</name>
    <dbReference type="NCBI Taxonomy" id="38727"/>
    <lineage>
        <taxon>Eukaryota</taxon>
        <taxon>Viridiplantae</taxon>
        <taxon>Streptophyta</taxon>
        <taxon>Embryophyta</taxon>
        <taxon>Tracheophyta</taxon>
        <taxon>Spermatophyta</taxon>
        <taxon>Magnoliopsida</taxon>
        <taxon>Liliopsida</taxon>
        <taxon>Poales</taxon>
        <taxon>Poaceae</taxon>
        <taxon>PACMAD clade</taxon>
        <taxon>Panicoideae</taxon>
        <taxon>Panicodae</taxon>
        <taxon>Paniceae</taxon>
        <taxon>Panicinae</taxon>
        <taxon>Panicum</taxon>
        <taxon>Panicum sect. Hiantes</taxon>
    </lineage>
</organism>
<feature type="compositionally biased region" description="Polar residues" evidence="5">
    <location>
        <begin position="1"/>
        <end position="10"/>
    </location>
</feature>
<keyword evidence="2 4" id="KW-0863">Zinc-finger</keyword>
<gene>
    <name evidence="7" type="ORF">PVAP13_7NG116428</name>
</gene>
<dbReference type="SUPFAM" id="SSF57667">
    <property type="entry name" value="beta-beta-alpha zinc fingers"/>
    <property type="match status" value="1"/>
</dbReference>
<evidence type="ECO:0000259" key="6">
    <source>
        <dbReference type="PROSITE" id="PS50808"/>
    </source>
</evidence>
<dbReference type="GO" id="GO:0006357">
    <property type="term" value="P:regulation of transcription by RNA polymerase II"/>
    <property type="evidence" value="ECO:0007669"/>
    <property type="project" value="TreeGrafter"/>
</dbReference>
<keyword evidence="8" id="KW-1185">Reference proteome</keyword>
<dbReference type="AlphaFoldDB" id="A0A8T0Q2J9"/>
<dbReference type="EMBL" id="CM029050">
    <property type="protein sequence ID" value="KAG2564504.1"/>
    <property type="molecule type" value="Genomic_DNA"/>
</dbReference>
<reference evidence="7" key="1">
    <citation type="submission" date="2020-05" db="EMBL/GenBank/DDBJ databases">
        <title>WGS assembly of Panicum virgatum.</title>
        <authorList>
            <person name="Lovell J.T."/>
            <person name="Jenkins J."/>
            <person name="Shu S."/>
            <person name="Juenger T.E."/>
            <person name="Schmutz J."/>
        </authorList>
    </citation>
    <scope>NUCLEOTIDE SEQUENCE</scope>
    <source>
        <strain evidence="7">AP13</strain>
    </source>
</reference>
<dbReference type="GO" id="GO:1990837">
    <property type="term" value="F:sequence-specific double-stranded DNA binding"/>
    <property type="evidence" value="ECO:0007669"/>
    <property type="project" value="TreeGrafter"/>
</dbReference>
<evidence type="ECO:0000313" key="7">
    <source>
        <dbReference type="EMBL" id="KAG2564504.1"/>
    </source>
</evidence>
<feature type="compositionally biased region" description="Low complexity" evidence="5">
    <location>
        <begin position="53"/>
        <end position="68"/>
    </location>
</feature>
<sequence>MDDDPTSTNHELYLYGLPGADDDDVREDAEALGFGGSRDAPVEVGDGNAGEEGSAARSPSPAASTSSTGKGGARSCRSGVWQHFEPFYRSENGKKVRYDAKCNVCHKELSGKGNAGTSHLSWHADSCWKKACHASRVQSLLHYNLDGSIRSWEYDPDVTTRIPERRTRIHVSS</sequence>
<comment type="caution">
    <text evidence="7">The sequence shown here is derived from an EMBL/GenBank/DDBJ whole genome shotgun (WGS) entry which is preliminary data.</text>
</comment>